<keyword evidence="2" id="KW-0347">Helicase</keyword>
<evidence type="ECO:0000313" key="3">
    <source>
        <dbReference type="Proteomes" id="UP000326537"/>
    </source>
</evidence>
<accession>A0A5P8PR59</accession>
<dbReference type="Gene3D" id="3.40.50.300">
    <property type="entry name" value="P-loop containing nucleotide triphosphate hydrolases"/>
    <property type="match status" value="2"/>
</dbReference>
<evidence type="ECO:0000313" key="2">
    <source>
        <dbReference type="EMBL" id="QFR59745.1"/>
    </source>
</evidence>
<keyword evidence="2" id="KW-0378">Hydrolase</keyword>
<dbReference type="EMBL" id="MN508356">
    <property type="protein sequence ID" value="QFR59745.1"/>
    <property type="molecule type" value="Genomic_DNA"/>
</dbReference>
<dbReference type="InterPro" id="IPR027417">
    <property type="entry name" value="P-loop_NTPase"/>
</dbReference>
<dbReference type="PANTHER" id="PTHR43788:SF8">
    <property type="entry name" value="DNA-BINDING PROTEIN SMUBP-2"/>
    <property type="match status" value="1"/>
</dbReference>
<dbReference type="Proteomes" id="UP000326537">
    <property type="component" value="Segment"/>
</dbReference>
<keyword evidence="2" id="KW-0067">ATP-binding</keyword>
<reference evidence="2 3" key="1">
    <citation type="submission" date="2019-09" db="EMBL/GenBank/DDBJ databases">
        <title>The characteristics and genome analysis of VB_ApiP_XC38, a novel N4-like phage Infecting Acinetobacter pittii.</title>
        <authorList>
            <person name="Cheng M."/>
        </authorList>
    </citation>
    <scope>NUCLEOTIDE SEQUENCE [LARGE SCALE GENOMIC DNA]</scope>
</reference>
<dbReference type="Pfam" id="PF13245">
    <property type="entry name" value="AAA_19"/>
    <property type="match status" value="1"/>
</dbReference>
<feature type="domain" description="UvrD-like helicase C-terminal" evidence="1">
    <location>
        <begin position="363"/>
        <end position="408"/>
    </location>
</feature>
<dbReference type="GO" id="GO:0043139">
    <property type="term" value="F:5'-3' DNA helicase activity"/>
    <property type="evidence" value="ECO:0007669"/>
    <property type="project" value="TreeGrafter"/>
</dbReference>
<keyword evidence="2" id="KW-0547">Nucleotide-binding</keyword>
<dbReference type="PANTHER" id="PTHR43788">
    <property type="entry name" value="DNA2/NAM7 HELICASE FAMILY MEMBER"/>
    <property type="match status" value="1"/>
</dbReference>
<protein>
    <submittedName>
        <fullName evidence="2">DNA helicase</fullName>
    </submittedName>
</protein>
<dbReference type="Pfam" id="PF13538">
    <property type="entry name" value="UvrD_C_2"/>
    <property type="match status" value="1"/>
</dbReference>
<dbReference type="InterPro" id="IPR027785">
    <property type="entry name" value="UvrD-like_helicase_C"/>
</dbReference>
<gene>
    <name evidence="2" type="ORF">VBApiPXC38_58</name>
</gene>
<dbReference type="SUPFAM" id="SSF52540">
    <property type="entry name" value="P-loop containing nucleoside triphosphate hydrolases"/>
    <property type="match status" value="1"/>
</dbReference>
<evidence type="ECO:0000259" key="1">
    <source>
        <dbReference type="Pfam" id="PF13538"/>
    </source>
</evidence>
<sequence>MTAITLTKCQEAAYAAIVKLITDPSQKYLVIEGGAGTGKTTLINTFMIEWKTTVALTAGAFEDQPIYLTATTNKAADALSQATGREVTTINSLLGIRVRSIGFKQSQIQYEPGVAIEDSIIIIDEVSFVSEELWVAIKTKTRNCKFILMGDPYQLPPVGYTESPLFNKGFQTVVMKEIKRQGHNSPIQVLSRNLRELVRTGGAMPKAGVDGVNILHLNQEDFLAEISNTFSQSLNCRVLAWTNDRADYYNQYVSQILNGSGDIQEGDTVILAKTYRRGSRTGDNFKYAADATMTVMDIGHWYKDGYGIACRNITNQNNHVLIQPYSFEEVDAATKEAYANKDFNKVEVLEKRYADIRHPYGATVNKAQGSTYDTVFVDLNNIGRCRETSLKHRLLYVAASRARDRVVFTGDI</sequence>
<keyword evidence="3" id="KW-1185">Reference proteome</keyword>
<name>A0A5P8PR59_9CAUD</name>
<dbReference type="InterPro" id="IPR050534">
    <property type="entry name" value="Coronavir_polyprotein_1ab"/>
</dbReference>
<organism evidence="2 3">
    <name type="scientific">Acinetobacter phage VB_ApiP_XC38</name>
    <dbReference type="NCBI Taxonomy" id="2655002"/>
    <lineage>
        <taxon>Viruses</taxon>
        <taxon>Duplodnaviria</taxon>
        <taxon>Heunggongvirae</taxon>
        <taxon>Uroviricota</taxon>
        <taxon>Caudoviricetes</taxon>
        <taxon>Schitoviridae</taxon>
        <taxon>Exceevirus</taxon>
        <taxon>Exceevirus Xc38</taxon>
    </lineage>
</organism>
<proteinExistence type="predicted"/>
<dbReference type="CDD" id="cd18809">
    <property type="entry name" value="SF1_C_RecD"/>
    <property type="match status" value="1"/>
</dbReference>